<organism evidence="1 2">
    <name type="scientific">Pseudomonas citronellolis</name>
    <dbReference type="NCBI Taxonomy" id="53408"/>
    <lineage>
        <taxon>Bacteria</taxon>
        <taxon>Pseudomonadati</taxon>
        <taxon>Pseudomonadota</taxon>
        <taxon>Gammaproteobacteria</taxon>
        <taxon>Pseudomonadales</taxon>
        <taxon>Pseudomonadaceae</taxon>
        <taxon>Pseudomonas</taxon>
    </lineage>
</organism>
<proteinExistence type="predicted"/>
<evidence type="ECO:0000313" key="2">
    <source>
        <dbReference type="Proteomes" id="UP000183385"/>
    </source>
</evidence>
<dbReference type="Proteomes" id="UP000183385">
    <property type="component" value="Unassembled WGS sequence"/>
</dbReference>
<name>A0AAQ1QYT7_9PSED</name>
<protein>
    <submittedName>
        <fullName evidence="1">Uncharacterized protein</fullName>
    </submittedName>
</protein>
<dbReference type="EMBL" id="FOLS01000028">
    <property type="protein sequence ID" value="SFD51874.1"/>
    <property type="molecule type" value="Genomic_DNA"/>
</dbReference>
<dbReference type="RefSeq" id="WP_159458835.1">
    <property type="nucleotide sequence ID" value="NZ_FOLS01000028.1"/>
</dbReference>
<reference evidence="1 2" key="1">
    <citation type="submission" date="2016-10" db="EMBL/GenBank/DDBJ databases">
        <authorList>
            <person name="Varghese N."/>
            <person name="Submissions S."/>
        </authorList>
    </citation>
    <scope>NUCLEOTIDE SEQUENCE [LARGE SCALE GENOMIC DNA]</scope>
    <source>
        <strain evidence="1 2">LMG 18378</strain>
    </source>
</reference>
<dbReference type="AlphaFoldDB" id="A0AAQ1QYT7"/>
<evidence type="ECO:0000313" key="1">
    <source>
        <dbReference type="EMBL" id="SFD51874.1"/>
    </source>
</evidence>
<accession>A0AAQ1QYT7</accession>
<sequence>MEARQQGQELAIPTDTQDRDTLIRELWDLIVKQDEALDRLERLLGMEAED</sequence>
<comment type="caution">
    <text evidence="1">The sequence shown here is derived from an EMBL/GenBank/DDBJ whole genome shotgun (WGS) entry which is preliminary data.</text>
</comment>
<keyword evidence="2" id="KW-1185">Reference proteome</keyword>
<gene>
    <name evidence="1" type="ORF">SAMN05216577_12814</name>
</gene>